<dbReference type="RefSeq" id="WP_020929677.1">
    <property type="nucleotide sequence ID" value="NZ_BHXC01000006.1"/>
</dbReference>
<dbReference type="PANTHER" id="PTHR43004">
    <property type="entry name" value="TRK SYSTEM POTASSIUM UPTAKE PROTEIN"/>
    <property type="match status" value="1"/>
</dbReference>
<proteinExistence type="predicted"/>
<comment type="cofactor">
    <cofactor evidence="1">
        <name>FAD</name>
        <dbReference type="ChEBI" id="CHEBI:57692"/>
    </cofactor>
</comment>
<name>A0A401QX84_STRNR</name>
<sequence length="523" mass="55143">MTTTEFPSVGEHFDVVIAGGGPVGLALAAELRLHGVATLVLERGPRGVGEPRVLALHARTLETLDRRGLLAEFTRAQETLPDLDAWRGQLDDHGARGHFAGLYQLGRHTAEPAEQPHGLTLPHQVLKDLLAGRAEELGAVVRHDHEVVGLEQDADGVTVRVRTADGEGAVRADFLVGCDGGRSVVRKDAGIAFPGTGPSLVSRMGRGTVEVLGGGELPGGWRRSDGGWFMRMADGRISVIEWDRPTDQEDAATGDELAAAIERVTGQRVALTDVDFVTRFTDSARQAGRYRAGRVLLAGDAAHIHFPAGGQGVNLGLQDAFNLGWKLAAECRGWAPEGLLDSYHAERHPVAAEVLDNTRAQVALMRPGPQVDALRALFSRLLEMEEVNKYLSDVIYGTGIRYDTLPAAGGGPSGPGGHPRVGTFARDLPMTTADGPTRLAELLRPGRPLLLGFDGSGAGDTLQAAAGWADRVTIVAATARDPLAAALLVRPDGYLAWASDGPVTGEGLRAALTAWCGAGRAAG</sequence>
<evidence type="ECO:0000256" key="1">
    <source>
        <dbReference type="ARBA" id="ARBA00001974"/>
    </source>
</evidence>
<dbReference type="InterPro" id="IPR050641">
    <property type="entry name" value="RIFMO-like"/>
</dbReference>
<evidence type="ECO:0000256" key="2">
    <source>
        <dbReference type="ARBA" id="ARBA00022630"/>
    </source>
</evidence>
<dbReference type="Gene3D" id="3.40.30.120">
    <property type="match status" value="1"/>
</dbReference>
<dbReference type="Proteomes" id="UP000288351">
    <property type="component" value="Unassembled WGS sequence"/>
</dbReference>
<dbReference type="AlphaFoldDB" id="A0A401QX84"/>
<keyword evidence="2" id="KW-0285">Flavoprotein</keyword>
<dbReference type="Pfam" id="PF21274">
    <property type="entry name" value="Rng_hyd_C"/>
    <property type="match status" value="1"/>
</dbReference>
<dbReference type="EMBL" id="BHXC01000006">
    <property type="protein sequence ID" value="GCB89980.1"/>
    <property type="molecule type" value="Genomic_DNA"/>
</dbReference>
<dbReference type="PANTHER" id="PTHR43004:SF19">
    <property type="entry name" value="BINDING MONOOXYGENASE, PUTATIVE (JCVI)-RELATED"/>
    <property type="match status" value="1"/>
</dbReference>
<feature type="domain" description="FAD-binding" evidence="4">
    <location>
        <begin position="13"/>
        <end position="358"/>
    </location>
</feature>
<dbReference type="Pfam" id="PF01494">
    <property type="entry name" value="FAD_binding_3"/>
    <property type="match status" value="1"/>
</dbReference>
<evidence type="ECO:0000256" key="3">
    <source>
        <dbReference type="ARBA" id="ARBA00022827"/>
    </source>
</evidence>
<dbReference type="Gene3D" id="3.50.50.60">
    <property type="entry name" value="FAD/NAD(P)-binding domain"/>
    <property type="match status" value="2"/>
</dbReference>
<organism evidence="5 6">
    <name type="scientific">Streptomyces noursei</name>
    <name type="common">Streptomyces albulus</name>
    <dbReference type="NCBI Taxonomy" id="1971"/>
    <lineage>
        <taxon>Bacteria</taxon>
        <taxon>Bacillati</taxon>
        <taxon>Actinomycetota</taxon>
        <taxon>Actinomycetes</taxon>
        <taxon>Kitasatosporales</taxon>
        <taxon>Streptomycetaceae</taxon>
        <taxon>Streptomyces</taxon>
    </lineage>
</organism>
<protein>
    <submittedName>
        <fullName evidence="5">FAD-dependent oxidoreductase</fullName>
    </submittedName>
</protein>
<evidence type="ECO:0000313" key="6">
    <source>
        <dbReference type="Proteomes" id="UP000288351"/>
    </source>
</evidence>
<evidence type="ECO:0000259" key="4">
    <source>
        <dbReference type="Pfam" id="PF01494"/>
    </source>
</evidence>
<dbReference type="PRINTS" id="PR00420">
    <property type="entry name" value="RNGMNOXGNASE"/>
</dbReference>
<reference evidence="5 6" key="1">
    <citation type="journal article" date="2019" name="Microbiol. Resour. Announc.">
        <title>Draft Genome Sequence of the Most Traditional epsilon-Poly-l-Lysine Producer, Streptomyces albulus NBRC14147.</title>
        <authorList>
            <person name="Yamanaka K."/>
            <person name="Hamano Y."/>
        </authorList>
    </citation>
    <scope>NUCLEOTIDE SEQUENCE [LARGE SCALE GENOMIC DNA]</scope>
    <source>
        <strain evidence="5 6">NBRC 14147</strain>
    </source>
</reference>
<dbReference type="InterPro" id="IPR036188">
    <property type="entry name" value="FAD/NAD-bd_sf"/>
</dbReference>
<dbReference type="GO" id="GO:0071949">
    <property type="term" value="F:FAD binding"/>
    <property type="evidence" value="ECO:0007669"/>
    <property type="project" value="InterPro"/>
</dbReference>
<accession>A0A401QX84</accession>
<evidence type="ECO:0000313" key="5">
    <source>
        <dbReference type="EMBL" id="GCB89980.1"/>
    </source>
</evidence>
<gene>
    <name evidence="5" type="ORF">SALB_02673</name>
</gene>
<dbReference type="SUPFAM" id="SSF51905">
    <property type="entry name" value="FAD/NAD(P)-binding domain"/>
    <property type="match status" value="1"/>
</dbReference>
<dbReference type="GO" id="GO:0016709">
    <property type="term" value="F:oxidoreductase activity, acting on paired donors, with incorporation or reduction of molecular oxygen, NAD(P)H as one donor, and incorporation of one atom of oxygen"/>
    <property type="evidence" value="ECO:0007669"/>
    <property type="project" value="UniProtKB-ARBA"/>
</dbReference>
<dbReference type="InterPro" id="IPR002938">
    <property type="entry name" value="FAD-bd"/>
</dbReference>
<keyword evidence="3" id="KW-0274">FAD</keyword>
<comment type="caution">
    <text evidence="5">The sequence shown here is derived from an EMBL/GenBank/DDBJ whole genome shotgun (WGS) entry which is preliminary data.</text>
</comment>